<protein>
    <submittedName>
        <fullName evidence="1">Uncharacterized protein</fullName>
    </submittedName>
</protein>
<proteinExistence type="predicted"/>
<dbReference type="AlphaFoldDB" id="A0A6C0J5I9"/>
<sequence>MAGAAAASPGKITVLPGYVPPPNISVCMDCKTPDVYEQAVFVNFFIMTPGIVAERIGSATDRLAETPIGTYTHGSCQYRIVCFLMMKHDHTKTFPIILRHLVTGVVNDTVVHEYYGLTRCHDAKPLLKELYRLNGRSAGEMLNTYLFSKLYKYISLNINTDDDSAILTAFEDTRSTTVTWVGIDYFGKEGSELEEKRRLQQQTDGAFVFPNCIYTMTNEQSETDSAILPYGNPFAITGREETTPLGFKPQGIRFISGYSSRILEEFKKSGFLNTKKIEIRNSHFINGIDKTPIIGSGNVLERQHEVGGVMTFRSAINPVNLPLDTRAPQPDDTEPARPYEGLYKFRGDQCYAPMVKSSIPKVSPSDLDYGLHTHPLKCYVINSSGFGPPSEGDLLITLRSPYDGQIVYSYEGEWMIQVNPIIKHAFMTRRLTPSILGRFVIPDDWEARSRSRASEMFTTDNYIPSGENAITLDAVGNYLKVLGELRVVLYGAVDVPIFHCQYWPRVLSAEQTIPFVVPTQKIV</sequence>
<evidence type="ECO:0000313" key="1">
    <source>
        <dbReference type="EMBL" id="QHT99965.1"/>
    </source>
</evidence>
<accession>A0A6C0J5I9</accession>
<organism evidence="1">
    <name type="scientific">viral metagenome</name>
    <dbReference type="NCBI Taxonomy" id="1070528"/>
    <lineage>
        <taxon>unclassified sequences</taxon>
        <taxon>metagenomes</taxon>
        <taxon>organismal metagenomes</taxon>
    </lineage>
</organism>
<dbReference type="EMBL" id="MN740319">
    <property type="protein sequence ID" value="QHT99965.1"/>
    <property type="molecule type" value="Genomic_DNA"/>
</dbReference>
<name>A0A6C0J5I9_9ZZZZ</name>
<reference evidence="1" key="1">
    <citation type="journal article" date="2020" name="Nature">
        <title>Giant virus diversity and host interactions through global metagenomics.</title>
        <authorList>
            <person name="Schulz F."/>
            <person name="Roux S."/>
            <person name="Paez-Espino D."/>
            <person name="Jungbluth S."/>
            <person name="Walsh D.A."/>
            <person name="Denef V.J."/>
            <person name="McMahon K.D."/>
            <person name="Konstantinidis K.T."/>
            <person name="Eloe-Fadrosh E.A."/>
            <person name="Kyrpides N.C."/>
            <person name="Woyke T."/>
        </authorList>
    </citation>
    <scope>NUCLEOTIDE SEQUENCE</scope>
    <source>
        <strain evidence="1">GVMAG-M-3300025778-1</strain>
    </source>
</reference>